<keyword evidence="2" id="KW-0540">Nuclease</keyword>
<keyword evidence="3" id="KW-1185">Reference proteome</keyword>
<protein>
    <submittedName>
        <fullName evidence="2">HNH endonuclease</fullName>
    </submittedName>
</protein>
<dbReference type="CDD" id="cd00085">
    <property type="entry name" value="HNHc"/>
    <property type="match status" value="1"/>
</dbReference>
<dbReference type="EMBL" id="OAOP01000011">
    <property type="protein sequence ID" value="SNX75331.1"/>
    <property type="molecule type" value="Genomic_DNA"/>
</dbReference>
<accession>A0A285D676</accession>
<feature type="domain" description="HNH nuclease" evidence="1">
    <location>
        <begin position="113"/>
        <end position="164"/>
    </location>
</feature>
<dbReference type="PANTHER" id="PTHR33877">
    <property type="entry name" value="SLL1193 PROTEIN"/>
    <property type="match status" value="1"/>
</dbReference>
<dbReference type="InterPro" id="IPR029471">
    <property type="entry name" value="HNH_5"/>
</dbReference>
<dbReference type="InterPro" id="IPR003615">
    <property type="entry name" value="HNH_nuc"/>
</dbReference>
<proteinExistence type="predicted"/>
<evidence type="ECO:0000313" key="2">
    <source>
        <dbReference type="EMBL" id="SNX75331.1"/>
    </source>
</evidence>
<name>A0A285D676_9BACI</name>
<gene>
    <name evidence="2" type="ORF">SAMN05877753_111163</name>
</gene>
<dbReference type="Pfam" id="PF14279">
    <property type="entry name" value="HNH_5"/>
    <property type="match status" value="1"/>
</dbReference>
<dbReference type="RefSeq" id="WP_097160423.1">
    <property type="nucleotide sequence ID" value="NZ_JBEPMQ010000014.1"/>
</dbReference>
<evidence type="ECO:0000313" key="3">
    <source>
        <dbReference type="Proteomes" id="UP000219546"/>
    </source>
</evidence>
<dbReference type="Gene3D" id="1.10.30.50">
    <property type="match status" value="1"/>
</dbReference>
<evidence type="ECO:0000259" key="1">
    <source>
        <dbReference type="SMART" id="SM00507"/>
    </source>
</evidence>
<dbReference type="AlphaFoldDB" id="A0A285D676"/>
<dbReference type="PANTHER" id="PTHR33877:SF1">
    <property type="entry name" value="TYPE IV METHYL-DIRECTED RESTRICTION ENZYME ECOKMCRA"/>
    <property type="match status" value="1"/>
</dbReference>
<dbReference type="GO" id="GO:0004519">
    <property type="term" value="F:endonuclease activity"/>
    <property type="evidence" value="ECO:0007669"/>
    <property type="project" value="UniProtKB-KW"/>
</dbReference>
<keyword evidence="2" id="KW-0255">Endonuclease</keyword>
<dbReference type="InterPro" id="IPR052892">
    <property type="entry name" value="NA-targeting_endonuclease"/>
</dbReference>
<dbReference type="SMART" id="SM00507">
    <property type="entry name" value="HNHc"/>
    <property type="match status" value="1"/>
</dbReference>
<sequence>MNNNTEKIKMKVCSSCKQEKTLDEFGKRKTNKDGLDYLCKVCKRAEWQKNKDLEKHREQQRIYRLNNQEKIKEYNKQYSKKYKKTENGKLARKMYKHNRRSRDKDLIYTLSKEYWEESLNFFNNSCAYCGKKSNRLQHEHVVPSSKGGHYTKQNIVPACKECNLSKLDNDLFEWYVNYSKYDKKKLEKILKWTNIKFESQTQQLALL</sequence>
<dbReference type="OrthoDB" id="2666697at2"/>
<organism evidence="2 3">
    <name type="scientific">Bacillus oleivorans</name>
    <dbReference type="NCBI Taxonomy" id="1448271"/>
    <lineage>
        <taxon>Bacteria</taxon>
        <taxon>Bacillati</taxon>
        <taxon>Bacillota</taxon>
        <taxon>Bacilli</taxon>
        <taxon>Bacillales</taxon>
        <taxon>Bacillaceae</taxon>
        <taxon>Bacillus</taxon>
    </lineage>
</organism>
<dbReference type="Proteomes" id="UP000219546">
    <property type="component" value="Unassembled WGS sequence"/>
</dbReference>
<keyword evidence="2" id="KW-0378">Hydrolase</keyword>
<reference evidence="2 3" key="1">
    <citation type="submission" date="2017-08" db="EMBL/GenBank/DDBJ databases">
        <authorList>
            <person name="de Groot N.N."/>
        </authorList>
    </citation>
    <scope>NUCLEOTIDE SEQUENCE [LARGE SCALE GENOMIC DNA]</scope>
    <source>
        <strain evidence="2 3">JC228</strain>
    </source>
</reference>